<evidence type="ECO:0000256" key="3">
    <source>
        <dbReference type="ARBA" id="ARBA00023002"/>
    </source>
</evidence>
<dbReference type="Pfam" id="PF00881">
    <property type="entry name" value="Nitroreductase"/>
    <property type="match status" value="1"/>
</dbReference>
<feature type="domain" description="Nitroreductase" evidence="4">
    <location>
        <begin position="12"/>
        <end position="198"/>
    </location>
</feature>
<dbReference type="PANTHER" id="PTHR23026">
    <property type="entry name" value="NADPH NITROREDUCTASE"/>
    <property type="match status" value="1"/>
</dbReference>
<evidence type="ECO:0000259" key="4">
    <source>
        <dbReference type="Pfam" id="PF00881"/>
    </source>
</evidence>
<dbReference type="AlphaFoldDB" id="A0A7T4UNY6"/>
<sequence>MEATETFKNIVNNRRSVRAFLPEPVSESTLHSVFATAQRAPSNCNTQPWEVAVASGNAIERLRKLIPEAFAAGQWTMDFPYDGKYEGVYKERQHGAAAELYGAMGIGREDKALRQAQFMKNFEFFDAPHVAFLFLPEPFGIREAADLGMYAQNLMLSMTAHGLASCPQTALSFMADLVRRELGIGEHNKLLFGISFGYEDTNNSANKCWTDRAAVTEAVSFHS</sequence>
<dbReference type="InterPro" id="IPR029479">
    <property type="entry name" value="Nitroreductase"/>
</dbReference>
<keyword evidence="6" id="KW-1185">Reference proteome</keyword>
<dbReference type="PANTHER" id="PTHR23026:SF90">
    <property type="entry name" value="IODOTYROSINE DEIODINASE 1"/>
    <property type="match status" value="1"/>
</dbReference>
<dbReference type="CDD" id="cd02136">
    <property type="entry name" value="PnbA_NfnB-like"/>
    <property type="match status" value="1"/>
</dbReference>
<evidence type="ECO:0000256" key="2">
    <source>
        <dbReference type="ARBA" id="ARBA00022643"/>
    </source>
</evidence>
<dbReference type="EMBL" id="CP066167">
    <property type="protein sequence ID" value="QQD17103.1"/>
    <property type="molecule type" value="Genomic_DNA"/>
</dbReference>
<organism evidence="5 6">
    <name type="scientific">Spongiibacter nanhainus</name>
    <dbReference type="NCBI Taxonomy" id="2794344"/>
    <lineage>
        <taxon>Bacteria</taxon>
        <taxon>Pseudomonadati</taxon>
        <taxon>Pseudomonadota</taxon>
        <taxon>Gammaproteobacteria</taxon>
        <taxon>Cellvibrionales</taxon>
        <taxon>Spongiibacteraceae</taxon>
        <taxon>Spongiibacter</taxon>
    </lineage>
</organism>
<accession>A0A7T4UNY6</accession>
<keyword evidence="3" id="KW-0560">Oxidoreductase</keyword>
<keyword evidence="2" id="KW-0288">FMN</keyword>
<dbReference type="Gene3D" id="3.40.109.10">
    <property type="entry name" value="NADH Oxidase"/>
    <property type="match status" value="1"/>
</dbReference>
<dbReference type="RefSeq" id="WP_198568605.1">
    <property type="nucleotide sequence ID" value="NZ_CP066167.1"/>
</dbReference>
<reference evidence="5 6" key="1">
    <citation type="submission" date="2020-12" db="EMBL/GenBank/DDBJ databases">
        <authorList>
            <person name="Shan Y."/>
        </authorList>
    </citation>
    <scope>NUCLEOTIDE SEQUENCE [LARGE SCALE GENOMIC DNA]</scope>
    <source>
        <strain evidence="6">csc3.9</strain>
    </source>
</reference>
<evidence type="ECO:0000313" key="6">
    <source>
        <dbReference type="Proteomes" id="UP000596063"/>
    </source>
</evidence>
<evidence type="ECO:0000313" key="5">
    <source>
        <dbReference type="EMBL" id="QQD17103.1"/>
    </source>
</evidence>
<proteinExistence type="predicted"/>
<dbReference type="SUPFAM" id="SSF55469">
    <property type="entry name" value="FMN-dependent nitroreductase-like"/>
    <property type="match status" value="1"/>
</dbReference>
<keyword evidence="1" id="KW-0285">Flavoprotein</keyword>
<protein>
    <submittedName>
        <fullName evidence="5">Nitroreductase</fullName>
    </submittedName>
</protein>
<dbReference type="InterPro" id="IPR050627">
    <property type="entry name" value="Nitroreductase/BluB"/>
</dbReference>
<dbReference type="InterPro" id="IPR000415">
    <property type="entry name" value="Nitroreductase-like"/>
</dbReference>
<name>A0A7T4UNY6_9GAMM</name>
<dbReference type="KEGG" id="snan:I6N98_12070"/>
<gene>
    <name evidence="5" type="ORF">I6N98_12070</name>
</gene>
<evidence type="ECO:0000256" key="1">
    <source>
        <dbReference type="ARBA" id="ARBA00022630"/>
    </source>
</evidence>
<dbReference type="GO" id="GO:0016491">
    <property type="term" value="F:oxidoreductase activity"/>
    <property type="evidence" value="ECO:0007669"/>
    <property type="project" value="UniProtKB-KW"/>
</dbReference>
<dbReference type="Proteomes" id="UP000596063">
    <property type="component" value="Chromosome"/>
</dbReference>